<dbReference type="InterPro" id="IPR004358">
    <property type="entry name" value="Sig_transdc_His_kin-like_C"/>
</dbReference>
<dbReference type="EC" id="2.7.13.3" evidence="2"/>
<feature type="domain" description="Response regulatory" evidence="6">
    <location>
        <begin position="422"/>
        <end position="538"/>
    </location>
</feature>
<dbReference type="PANTHER" id="PTHR43065:SF42">
    <property type="entry name" value="TWO-COMPONENT SENSOR PPRA"/>
    <property type="match status" value="1"/>
</dbReference>
<evidence type="ECO:0000313" key="7">
    <source>
        <dbReference type="EMBL" id="ATB30571.1"/>
    </source>
</evidence>
<feature type="domain" description="Histidine kinase" evidence="5">
    <location>
        <begin position="178"/>
        <end position="401"/>
    </location>
</feature>
<feature type="modified residue" description="4-aspartylphosphate" evidence="4">
    <location>
        <position position="471"/>
    </location>
</feature>
<dbReference type="InterPro" id="IPR005467">
    <property type="entry name" value="His_kinase_dom"/>
</dbReference>
<dbReference type="SUPFAM" id="SSF47384">
    <property type="entry name" value="Homodimeric domain of signal transducing histidine kinase"/>
    <property type="match status" value="1"/>
</dbReference>
<dbReference type="Gene3D" id="1.10.287.130">
    <property type="match status" value="1"/>
</dbReference>
<evidence type="ECO:0000313" key="8">
    <source>
        <dbReference type="Proteomes" id="UP000217289"/>
    </source>
</evidence>
<evidence type="ECO:0000259" key="6">
    <source>
        <dbReference type="PROSITE" id="PS50110"/>
    </source>
</evidence>
<evidence type="ECO:0000256" key="4">
    <source>
        <dbReference type="PROSITE-ProRule" id="PRU00169"/>
    </source>
</evidence>
<dbReference type="SMART" id="SM00448">
    <property type="entry name" value="REC"/>
    <property type="match status" value="1"/>
</dbReference>
<dbReference type="SUPFAM" id="SSF52172">
    <property type="entry name" value="CheY-like"/>
    <property type="match status" value="1"/>
</dbReference>
<dbReference type="GO" id="GO:0000155">
    <property type="term" value="F:phosphorelay sensor kinase activity"/>
    <property type="evidence" value="ECO:0007669"/>
    <property type="project" value="InterPro"/>
</dbReference>
<sequence>MSAGNDVSTPSASRPEAHGDALLSALAEVERSSPDGCLVLRSIRDEAGALVDFEWVFLNATAERMTDQLCGARLGLRFLDRSVSTRTQAHFAVFRQVVETGQSCVLELWAEGNARWLRLSLHRFQDGLVARYQDISPNKQGRLEAEALARRREGELDSAREQLMRTEKLSIAGQLAAGVGHEINNPLAFVAGNLHVALEQLTLVARDVEPSVAERLREPMLALEDARRGAERIRTIVKDLRTLARSDESRLGPVDVHAALEFSVSLAMTQVRHRARVERRYGEVPRVYANEAKLGQVFLNLIVNAAQAIPEGHAADHCITLVSRREGEQVVVEVRDTGMGMSPEVLSRVFEPFFTTKAQGEGLGLGLSICLGIVRSMKGELEAESEPGRGSVFRVSLSACEDETSAVLEPARTVADVQARKRVLVIDDEPAIGAVLRRILGRMHEVVVLHSGREALSLLGRDDGFDLVFCDLMMVDVSGMELHARLAPTHAELLSRFVYMTGGSFTDSARDFLKRIPTPRIDKPFEADVIRALVARAPPRRV</sequence>
<keyword evidence="3 4" id="KW-0597">Phosphoprotein</keyword>
<dbReference type="SMART" id="SM00387">
    <property type="entry name" value="HATPase_c"/>
    <property type="match status" value="1"/>
</dbReference>
<dbReference type="Proteomes" id="UP000217289">
    <property type="component" value="Chromosome"/>
</dbReference>
<dbReference type="OrthoDB" id="5377366at2"/>
<dbReference type="CDD" id="cd00082">
    <property type="entry name" value="HisKA"/>
    <property type="match status" value="1"/>
</dbReference>
<keyword evidence="8" id="KW-1185">Reference proteome</keyword>
<dbReference type="SMART" id="SM00388">
    <property type="entry name" value="HisKA"/>
    <property type="match status" value="1"/>
</dbReference>
<dbReference type="PROSITE" id="PS50110">
    <property type="entry name" value="RESPONSE_REGULATORY"/>
    <property type="match status" value="1"/>
</dbReference>
<dbReference type="Gene3D" id="3.40.50.2300">
    <property type="match status" value="1"/>
</dbReference>
<dbReference type="PRINTS" id="PR00344">
    <property type="entry name" value="BCTRLSENSOR"/>
</dbReference>
<dbReference type="AlphaFoldDB" id="A0A250IHC8"/>
<gene>
    <name evidence="7" type="ORF">MEBOL_004032</name>
</gene>
<dbReference type="InterPro" id="IPR001789">
    <property type="entry name" value="Sig_transdc_resp-reg_receiver"/>
</dbReference>
<dbReference type="SUPFAM" id="SSF55785">
    <property type="entry name" value="PYP-like sensor domain (PAS domain)"/>
    <property type="match status" value="1"/>
</dbReference>
<organism evidence="7 8">
    <name type="scientific">Melittangium boletus DSM 14713</name>
    <dbReference type="NCBI Taxonomy" id="1294270"/>
    <lineage>
        <taxon>Bacteria</taxon>
        <taxon>Pseudomonadati</taxon>
        <taxon>Myxococcota</taxon>
        <taxon>Myxococcia</taxon>
        <taxon>Myxococcales</taxon>
        <taxon>Cystobacterineae</taxon>
        <taxon>Archangiaceae</taxon>
        <taxon>Melittangium</taxon>
    </lineage>
</organism>
<dbReference type="Pfam" id="PF02518">
    <property type="entry name" value="HATPase_c"/>
    <property type="match status" value="1"/>
</dbReference>
<dbReference type="PROSITE" id="PS50109">
    <property type="entry name" value="HIS_KIN"/>
    <property type="match status" value="1"/>
</dbReference>
<dbReference type="Pfam" id="PF00512">
    <property type="entry name" value="HisKA"/>
    <property type="match status" value="1"/>
</dbReference>
<dbReference type="InterPro" id="IPR003594">
    <property type="entry name" value="HATPase_dom"/>
</dbReference>
<dbReference type="EMBL" id="CP022163">
    <property type="protein sequence ID" value="ATB30571.1"/>
    <property type="molecule type" value="Genomic_DNA"/>
</dbReference>
<keyword evidence="7" id="KW-0418">Kinase</keyword>
<evidence type="ECO:0000256" key="3">
    <source>
        <dbReference type="ARBA" id="ARBA00022553"/>
    </source>
</evidence>
<evidence type="ECO:0000256" key="2">
    <source>
        <dbReference type="ARBA" id="ARBA00012438"/>
    </source>
</evidence>
<dbReference type="SUPFAM" id="SSF55874">
    <property type="entry name" value="ATPase domain of HSP90 chaperone/DNA topoisomerase II/histidine kinase"/>
    <property type="match status" value="1"/>
</dbReference>
<dbReference type="InterPro" id="IPR003661">
    <property type="entry name" value="HisK_dim/P_dom"/>
</dbReference>
<keyword evidence="7" id="KW-0808">Transferase</keyword>
<dbReference type="InterPro" id="IPR036097">
    <property type="entry name" value="HisK_dim/P_sf"/>
</dbReference>
<dbReference type="Gene3D" id="3.30.565.10">
    <property type="entry name" value="Histidine kinase-like ATPase, C-terminal domain"/>
    <property type="match status" value="1"/>
</dbReference>
<comment type="catalytic activity">
    <reaction evidence="1">
        <text>ATP + protein L-histidine = ADP + protein N-phospho-L-histidine.</text>
        <dbReference type="EC" id="2.7.13.3"/>
    </reaction>
</comment>
<protein>
    <recommendedName>
        <fullName evidence="2">histidine kinase</fullName>
        <ecNumber evidence="2">2.7.13.3</ecNumber>
    </recommendedName>
</protein>
<reference evidence="7 8" key="1">
    <citation type="submission" date="2017-06" db="EMBL/GenBank/DDBJ databases">
        <authorList>
            <person name="Kim H.J."/>
            <person name="Triplett B.A."/>
        </authorList>
    </citation>
    <scope>NUCLEOTIDE SEQUENCE [LARGE SCALE GENOMIC DNA]</scope>
    <source>
        <strain evidence="7 8">DSM 14713</strain>
    </source>
</reference>
<proteinExistence type="predicted"/>
<evidence type="ECO:0000256" key="1">
    <source>
        <dbReference type="ARBA" id="ARBA00000085"/>
    </source>
</evidence>
<dbReference type="PANTHER" id="PTHR43065">
    <property type="entry name" value="SENSOR HISTIDINE KINASE"/>
    <property type="match status" value="1"/>
</dbReference>
<dbReference type="Gene3D" id="3.30.450.20">
    <property type="entry name" value="PAS domain"/>
    <property type="match status" value="1"/>
</dbReference>
<dbReference type="RefSeq" id="WP_095979008.1">
    <property type="nucleotide sequence ID" value="NZ_CP022163.1"/>
</dbReference>
<dbReference type="InterPro" id="IPR011006">
    <property type="entry name" value="CheY-like_superfamily"/>
</dbReference>
<dbReference type="Pfam" id="PF00072">
    <property type="entry name" value="Response_reg"/>
    <property type="match status" value="1"/>
</dbReference>
<dbReference type="KEGG" id="mbd:MEBOL_004032"/>
<accession>A0A250IHC8</accession>
<name>A0A250IHC8_9BACT</name>
<dbReference type="InterPro" id="IPR035965">
    <property type="entry name" value="PAS-like_dom_sf"/>
</dbReference>
<dbReference type="InterPro" id="IPR036890">
    <property type="entry name" value="HATPase_C_sf"/>
</dbReference>
<evidence type="ECO:0000259" key="5">
    <source>
        <dbReference type="PROSITE" id="PS50109"/>
    </source>
</evidence>